<accession>A0A5R9GVV7</accession>
<feature type="domain" description="Glutamine amidotransferase type-2" evidence="9">
    <location>
        <begin position="2"/>
        <end position="250"/>
    </location>
</feature>
<dbReference type="NCBIfam" id="TIGR01536">
    <property type="entry name" value="asn_synth_AEB"/>
    <property type="match status" value="1"/>
</dbReference>
<organism evidence="10 11">
    <name type="scientific">Mariprofundus erugo</name>
    <dbReference type="NCBI Taxonomy" id="2528639"/>
    <lineage>
        <taxon>Bacteria</taxon>
        <taxon>Pseudomonadati</taxon>
        <taxon>Pseudomonadota</taxon>
        <taxon>Candidatius Mariprofundia</taxon>
        <taxon>Mariprofundales</taxon>
        <taxon>Mariprofundaceae</taxon>
        <taxon>Mariprofundus</taxon>
    </lineage>
</organism>
<dbReference type="CDD" id="cd00712">
    <property type="entry name" value="AsnB"/>
    <property type="match status" value="1"/>
</dbReference>
<dbReference type="Gene3D" id="3.40.50.620">
    <property type="entry name" value="HUPs"/>
    <property type="match status" value="1"/>
</dbReference>
<dbReference type="RefSeq" id="WP_138237860.1">
    <property type="nucleotide sequence ID" value="NZ_VBRY01000001.1"/>
</dbReference>
<evidence type="ECO:0000256" key="4">
    <source>
        <dbReference type="ARBA" id="ARBA00022741"/>
    </source>
</evidence>
<dbReference type="EC" id="6.3.5.4" evidence="3"/>
<feature type="binding site" evidence="8">
    <location>
        <position position="136"/>
    </location>
    <ligand>
        <name>L-glutamine</name>
        <dbReference type="ChEBI" id="CHEBI:58359"/>
    </ligand>
</feature>
<comment type="pathway">
    <text evidence="1">Amino-acid biosynthesis; L-asparagine biosynthesis; L-asparagine from L-aspartate (L-Gln route): step 1/1.</text>
</comment>
<comment type="similarity">
    <text evidence="2">Belongs to the asparagine synthetase family.</text>
</comment>
<keyword evidence="11" id="KW-1185">Reference proteome</keyword>
<dbReference type="EMBL" id="VBRY01000001">
    <property type="protein sequence ID" value="TLS69045.1"/>
    <property type="molecule type" value="Genomic_DNA"/>
</dbReference>
<keyword evidence="4 8" id="KW-0547">Nucleotide-binding</keyword>
<dbReference type="GO" id="GO:0005829">
    <property type="term" value="C:cytosol"/>
    <property type="evidence" value="ECO:0007669"/>
    <property type="project" value="TreeGrafter"/>
</dbReference>
<dbReference type="PIRSF" id="PIRSF001589">
    <property type="entry name" value="Asn_synthetase_glu-h"/>
    <property type="match status" value="1"/>
</dbReference>
<reference evidence="10 11" key="1">
    <citation type="journal article" date="2019" name="Appl. Environ. Microbiol.">
        <title>Environmental Evidence and Genomic Insight of Iron-oxidizing Bacteria Preference Towards More Corrosion Resistant Stainless Steel at Higher Salinities.</title>
        <authorList>
            <person name="Garrison C.E."/>
            <person name="Price K.A."/>
            <person name="Field E.K."/>
        </authorList>
    </citation>
    <scope>NUCLEOTIDE SEQUENCE [LARGE SCALE GENOMIC DNA]</scope>
    <source>
        <strain evidence="10 11">P3</strain>
    </source>
</reference>
<evidence type="ECO:0000256" key="2">
    <source>
        <dbReference type="ARBA" id="ARBA00005752"/>
    </source>
</evidence>
<dbReference type="PROSITE" id="PS51278">
    <property type="entry name" value="GATASE_TYPE_2"/>
    <property type="match status" value="1"/>
</dbReference>
<dbReference type="CDD" id="cd01991">
    <property type="entry name" value="Asn_synthase_B_C"/>
    <property type="match status" value="1"/>
</dbReference>
<dbReference type="PANTHER" id="PTHR43284">
    <property type="entry name" value="ASPARAGINE SYNTHETASE (GLUTAMINE-HYDROLYZING)"/>
    <property type="match status" value="1"/>
</dbReference>
<comment type="caution">
    <text evidence="10">The sequence shown here is derived from an EMBL/GenBank/DDBJ whole genome shotgun (WGS) entry which is preliminary data.</text>
</comment>
<dbReference type="PANTHER" id="PTHR43284:SF1">
    <property type="entry name" value="ASPARAGINE SYNTHETASE"/>
    <property type="match status" value="1"/>
</dbReference>
<evidence type="ECO:0000259" key="9">
    <source>
        <dbReference type="PROSITE" id="PS51278"/>
    </source>
</evidence>
<protein>
    <recommendedName>
        <fullName evidence="3">asparagine synthase (glutamine-hydrolyzing)</fullName>
        <ecNumber evidence="3">6.3.5.4</ecNumber>
    </recommendedName>
</protein>
<dbReference type="InterPro" id="IPR006426">
    <property type="entry name" value="Asn_synth_AEB"/>
</dbReference>
<sequence length="672" mass="75464">MCGIAGLIHYDVVDSSCIRSMADTIRHRGPDDEGFVVLPAAEAPVPCWGMDTPEAVLASDFTFTPQCSVGEMTGLQAGVLLGHRRLSIIDITPAGHQPMSSDDARHWIVFNGEIYNHIELREELESSGYIFATHSDTEVILAAYRMWGKDCLQHLNGMFSFLLYDVDGGRLFGARDRFGIKPFYYHISASGIAFASEIKQFTVLPGWKAVMNGQRVYDYLNWGVSDHTDETMFEGVFQLRGGEAVELDVHALLQGSGRPPAGGRLPVSRWYTLESSPFDGDEAAAAEQFREYFFRTVRMHIRADVPVGSCLSGGLDSSSIVCVMNDILREQGAHANQKTFSACSDVKRFDERVWIEAVVNDTGVEAHYVFPSLDDLFETYSGIVWHQDEPFGSTSIFAQWQVFRQAAESGVKVMLDGQGADELLAGYHGFFGARFAGLFKQGRWLTLWREIQLTKKFHGMSEWQALQRIADMLLPESVRQLARGVAGVAAADPGWIDMQQLGAEPRDPFAATGRKAGSVRNISESMLVASNLQMLLHWEDRDSMAHSIEARVPFLDHRLIEFTLGMPDHFKLSAGVTKRVLREGMRGVLPEAIRTRMDKLGFVTPEEVWFRDSQPEQFRERLLNAIERSRGILKPEAIDVFDQMVTGQRPYNAVVWRLICFGEWVRQYHVVI</sequence>
<gene>
    <name evidence="10" type="primary">asnB</name>
    <name evidence="10" type="ORF">FEF65_00680</name>
</gene>
<evidence type="ECO:0000256" key="7">
    <source>
        <dbReference type="ARBA" id="ARBA00048741"/>
    </source>
</evidence>
<dbReference type="InterPro" id="IPR029055">
    <property type="entry name" value="Ntn_hydrolases_N"/>
</dbReference>
<evidence type="ECO:0000256" key="5">
    <source>
        <dbReference type="ARBA" id="ARBA00022840"/>
    </source>
</evidence>
<evidence type="ECO:0000313" key="10">
    <source>
        <dbReference type="EMBL" id="TLS69045.1"/>
    </source>
</evidence>
<keyword evidence="6" id="KW-0315">Glutamine amidotransferase</keyword>
<evidence type="ECO:0000256" key="1">
    <source>
        <dbReference type="ARBA" id="ARBA00005187"/>
    </source>
</evidence>
<dbReference type="GO" id="GO:0006529">
    <property type="term" value="P:asparagine biosynthetic process"/>
    <property type="evidence" value="ECO:0007669"/>
    <property type="project" value="InterPro"/>
</dbReference>
<dbReference type="InterPro" id="IPR033738">
    <property type="entry name" value="AsnB_N"/>
</dbReference>
<comment type="catalytic activity">
    <reaction evidence="7">
        <text>L-aspartate + L-glutamine + ATP + H2O = L-asparagine + L-glutamate + AMP + diphosphate + H(+)</text>
        <dbReference type="Rhea" id="RHEA:12228"/>
        <dbReference type="ChEBI" id="CHEBI:15377"/>
        <dbReference type="ChEBI" id="CHEBI:15378"/>
        <dbReference type="ChEBI" id="CHEBI:29985"/>
        <dbReference type="ChEBI" id="CHEBI:29991"/>
        <dbReference type="ChEBI" id="CHEBI:30616"/>
        <dbReference type="ChEBI" id="CHEBI:33019"/>
        <dbReference type="ChEBI" id="CHEBI:58048"/>
        <dbReference type="ChEBI" id="CHEBI:58359"/>
        <dbReference type="ChEBI" id="CHEBI:456215"/>
        <dbReference type="EC" id="6.3.5.4"/>
    </reaction>
</comment>
<dbReference type="InterPro" id="IPR017932">
    <property type="entry name" value="GATase_2_dom"/>
</dbReference>
<evidence type="ECO:0000313" key="11">
    <source>
        <dbReference type="Proteomes" id="UP000306585"/>
    </source>
</evidence>
<evidence type="ECO:0000256" key="3">
    <source>
        <dbReference type="ARBA" id="ARBA00012737"/>
    </source>
</evidence>
<dbReference type="GO" id="GO:0005524">
    <property type="term" value="F:ATP binding"/>
    <property type="evidence" value="ECO:0007669"/>
    <property type="project" value="UniProtKB-KW"/>
</dbReference>
<dbReference type="SUPFAM" id="SSF56235">
    <property type="entry name" value="N-terminal nucleophile aminohydrolases (Ntn hydrolases)"/>
    <property type="match status" value="1"/>
</dbReference>
<dbReference type="AlphaFoldDB" id="A0A5R9GVV7"/>
<dbReference type="InterPro" id="IPR051786">
    <property type="entry name" value="ASN_synthetase/amidase"/>
</dbReference>
<evidence type="ECO:0000256" key="8">
    <source>
        <dbReference type="PIRSR" id="PIRSR001589-2"/>
    </source>
</evidence>
<dbReference type="Pfam" id="PF13537">
    <property type="entry name" value="GATase_7"/>
    <property type="match status" value="1"/>
</dbReference>
<keyword evidence="10" id="KW-0436">Ligase</keyword>
<dbReference type="SUPFAM" id="SSF52402">
    <property type="entry name" value="Adenine nucleotide alpha hydrolases-like"/>
    <property type="match status" value="1"/>
</dbReference>
<dbReference type="Pfam" id="PF00733">
    <property type="entry name" value="Asn_synthase"/>
    <property type="match status" value="1"/>
</dbReference>
<dbReference type="GO" id="GO:0004066">
    <property type="term" value="F:asparagine synthase (glutamine-hydrolyzing) activity"/>
    <property type="evidence" value="ECO:0007669"/>
    <property type="project" value="UniProtKB-EC"/>
</dbReference>
<dbReference type="Gene3D" id="3.60.20.10">
    <property type="entry name" value="Glutamine Phosphoribosylpyrophosphate, subunit 1, domain 1"/>
    <property type="match status" value="1"/>
</dbReference>
<dbReference type="InterPro" id="IPR014729">
    <property type="entry name" value="Rossmann-like_a/b/a_fold"/>
</dbReference>
<name>A0A5R9GVV7_9PROT</name>
<dbReference type="Proteomes" id="UP000306585">
    <property type="component" value="Unassembled WGS sequence"/>
</dbReference>
<evidence type="ECO:0000256" key="6">
    <source>
        <dbReference type="ARBA" id="ARBA00022962"/>
    </source>
</evidence>
<proteinExistence type="inferred from homology"/>
<dbReference type="InterPro" id="IPR001962">
    <property type="entry name" value="Asn_synthase"/>
</dbReference>
<keyword evidence="5 8" id="KW-0067">ATP-binding</keyword>